<dbReference type="InterPro" id="IPR003373">
    <property type="entry name" value="Fe2_transport_prot-B"/>
</dbReference>
<comment type="similarity">
    <text evidence="13">Belongs to the TRAFAC class TrmE-Era-EngA-EngB-Septin-like GTPase superfamily. FeoB GTPase (TC 9.A.8) family.</text>
</comment>
<feature type="transmembrane region" description="Helical" evidence="13">
    <location>
        <begin position="599"/>
        <end position="619"/>
    </location>
</feature>
<protein>
    <recommendedName>
        <fullName evidence="12 13">Ferrous iron transport protein B</fullName>
    </recommendedName>
</protein>
<dbReference type="InterPro" id="IPR030389">
    <property type="entry name" value="G_FEOB_dom"/>
</dbReference>
<comment type="caution">
    <text evidence="15">The sequence shown here is derived from an EMBL/GenBank/DDBJ whole genome shotgun (WGS) entry which is preliminary data.</text>
</comment>
<keyword evidence="5 13" id="KW-0812">Transmembrane</keyword>
<reference evidence="15 16" key="1">
    <citation type="submission" date="2020-04" db="EMBL/GenBank/DDBJ databases">
        <title>Donghicola sp., a member of the Rhodobacteraceae family isolated from mangrove forest in Thailand.</title>
        <authorList>
            <person name="Charoenyingcharoen P."/>
            <person name="Yukphan P."/>
        </authorList>
    </citation>
    <scope>NUCLEOTIDE SEQUENCE [LARGE SCALE GENOMIC DNA]</scope>
    <source>
        <strain evidence="15 16">C2-DW-16</strain>
    </source>
</reference>
<dbReference type="Pfam" id="PF07664">
    <property type="entry name" value="FeoB_C"/>
    <property type="match status" value="1"/>
</dbReference>
<feature type="transmembrane region" description="Helical" evidence="13">
    <location>
        <begin position="467"/>
        <end position="488"/>
    </location>
</feature>
<evidence type="ECO:0000256" key="6">
    <source>
        <dbReference type="ARBA" id="ARBA00022741"/>
    </source>
</evidence>
<dbReference type="CDD" id="cd01879">
    <property type="entry name" value="FeoB"/>
    <property type="match status" value="1"/>
</dbReference>
<dbReference type="PANTHER" id="PTHR43185">
    <property type="entry name" value="FERROUS IRON TRANSPORT PROTEIN B"/>
    <property type="match status" value="1"/>
</dbReference>
<evidence type="ECO:0000256" key="2">
    <source>
        <dbReference type="ARBA" id="ARBA00022448"/>
    </source>
</evidence>
<dbReference type="Pfam" id="PF02421">
    <property type="entry name" value="FeoB_N"/>
    <property type="match status" value="1"/>
</dbReference>
<feature type="transmembrane region" description="Helical" evidence="13">
    <location>
        <begin position="289"/>
        <end position="314"/>
    </location>
</feature>
<keyword evidence="9" id="KW-0406">Ion transport</keyword>
<evidence type="ECO:0000313" key="15">
    <source>
        <dbReference type="EMBL" id="NVO28157.1"/>
    </source>
</evidence>
<comment type="function">
    <text evidence="13">Probable transporter of a GTP-driven Fe(2+) uptake system.</text>
</comment>
<dbReference type="Pfam" id="PF07670">
    <property type="entry name" value="Gate"/>
    <property type="match status" value="2"/>
</dbReference>
<dbReference type="PROSITE" id="PS51711">
    <property type="entry name" value="G_FEOB"/>
    <property type="match status" value="1"/>
</dbReference>
<evidence type="ECO:0000256" key="11">
    <source>
        <dbReference type="ARBA" id="ARBA00023136"/>
    </source>
</evidence>
<dbReference type="InterPro" id="IPR050860">
    <property type="entry name" value="FeoB_GTPase"/>
</dbReference>
<keyword evidence="11 13" id="KW-0472">Membrane</keyword>
<evidence type="ECO:0000256" key="8">
    <source>
        <dbReference type="ARBA" id="ARBA00023004"/>
    </source>
</evidence>
<keyword evidence="6" id="KW-0547">Nucleotide-binding</keyword>
<feature type="transmembrane region" description="Helical" evidence="13">
    <location>
        <begin position="370"/>
        <end position="396"/>
    </location>
</feature>
<evidence type="ECO:0000259" key="14">
    <source>
        <dbReference type="PROSITE" id="PS51711"/>
    </source>
</evidence>
<evidence type="ECO:0000256" key="7">
    <source>
        <dbReference type="ARBA" id="ARBA00022989"/>
    </source>
</evidence>
<dbReference type="EMBL" id="JABCJD010000005">
    <property type="protein sequence ID" value="NVO28157.1"/>
    <property type="molecule type" value="Genomic_DNA"/>
</dbReference>
<dbReference type="NCBIfam" id="TIGR00437">
    <property type="entry name" value="feoB"/>
    <property type="match status" value="1"/>
</dbReference>
<evidence type="ECO:0000256" key="12">
    <source>
        <dbReference type="NCBIfam" id="TIGR00437"/>
    </source>
</evidence>
<organism evidence="15 16">
    <name type="scientific">Donghicola mangrovi</name>
    <dbReference type="NCBI Taxonomy" id="2729614"/>
    <lineage>
        <taxon>Bacteria</taxon>
        <taxon>Pseudomonadati</taxon>
        <taxon>Pseudomonadota</taxon>
        <taxon>Alphaproteobacteria</taxon>
        <taxon>Rhodobacterales</taxon>
        <taxon>Roseobacteraceae</taxon>
        <taxon>Donghicola</taxon>
    </lineage>
</organism>
<dbReference type="PANTHER" id="PTHR43185:SF1">
    <property type="entry name" value="FE(2+) TRANSPORTER FEOB"/>
    <property type="match status" value="1"/>
</dbReference>
<feature type="transmembrane region" description="Helical" evidence="13">
    <location>
        <begin position="408"/>
        <end position="432"/>
    </location>
</feature>
<dbReference type="InterPro" id="IPR011642">
    <property type="entry name" value="Gate_dom"/>
</dbReference>
<keyword evidence="16" id="KW-1185">Reference proteome</keyword>
<feature type="transmembrane region" description="Helical" evidence="13">
    <location>
        <begin position="556"/>
        <end position="579"/>
    </location>
</feature>
<evidence type="ECO:0000256" key="13">
    <source>
        <dbReference type="RuleBase" id="RU362098"/>
    </source>
</evidence>
<dbReference type="Gene3D" id="3.40.50.300">
    <property type="entry name" value="P-loop containing nucleotide triphosphate hydrolases"/>
    <property type="match status" value="1"/>
</dbReference>
<evidence type="ECO:0000256" key="4">
    <source>
        <dbReference type="ARBA" id="ARBA00022496"/>
    </source>
</evidence>
<evidence type="ECO:0000256" key="9">
    <source>
        <dbReference type="ARBA" id="ARBA00023065"/>
    </source>
</evidence>
<dbReference type="InterPro" id="IPR027417">
    <property type="entry name" value="P-loop_NTPase"/>
</dbReference>
<feature type="transmembrane region" description="Helical" evidence="13">
    <location>
        <begin position="334"/>
        <end position="358"/>
    </location>
</feature>
<feature type="transmembrane region" description="Helical" evidence="13">
    <location>
        <begin position="533"/>
        <end position="550"/>
    </location>
</feature>
<keyword evidence="2 13" id="KW-0813">Transport</keyword>
<dbReference type="InterPro" id="IPR011640">
    <property type="entry name" value="Fe2_transport_prot_B_C"/>
</dbReference>
<dbReference type="PRINTS" id="PR00326">
    <property type="entry name" value="GTP1OBG"/>
</dbReference>
<name>A0ABX2PHA0_9RHOB</name>
<dbReference type="RefSeq" id="WP_176854771.1">
    <property type="nucleotide sequence ID" value="NZ_JABCJD010000005.1"/>
</dbReference>
<evidence type="ECO:0000313" key="16">
    <source>
        <dbReference type="Proteomes" id="UP000523601"/>
    </source>
</evidence>
<keyword evidence="3" id="KW-1003">Cell membrane</keyword>
<sequence length="627" mass="67137">MRDFPIGVPDQVIEVALVGAPNCGKTSLFNALTGANQRVGNYAGVTVERKTGTATTPEGRKLTIIDLPGTYSLRARSPDEVVTRDVILGHRADTPRPDLLLVVADATHLRPGLRLAQELQRCGLPLILVVNMIDIARARGIEIDLDRMSFETGIPVIGSTAVRKAGMQALWAHLDKTVDRGLAVPGPILWTEPTASDLRAALREADRIIEHTVRMPHTQRSLTTLVDSAVLHPVMGPIILLVLLFLMFQAVFAGAAPVMDMISAAFDGLSSVVASVVPEGLLQSLIIDGAIAGVGGVVIFLPQILILFLFILVLEDLGYMARAAFLMDRIMGHAGLHGRAFIPLLSSFACAIPGIMAARVIDDRKDRLTTILIAPLMTCSARIPVYTLLIGAFIPAKTIGPGLGLQGLVMFGLYAAGIVSALAVAFASRMLFRRNELDAPMMMDLPDYKLPQLRGVLLGLWQRAYAFLRRAGTIIFTASVVIWVLSTFPMAPSDATEPAINYSFAAMIGHLLEPLMAPIGFNWEICVALVPGMAAREVAVAGLATVYAVGGIDDGAIGSVLASQWSLATALSMIAWYIFAPQCLSTLAVIRRETGSAKYMWVAVGYMFALAYLASLMVYNVTVALGG</sequence>
<keyword evidence="4 13" id="KW-0410">Iron transport</keyword>
<dbReference type="InterPro" id="IPR006073">
    <property type="entry name" value="GTP-bd"/>
</dbReference>
<evidence type="ECO:0000256" key="1">
    <source>
        <dbReference type="ARBA" id="ARBA00004651"/>
    </source>
</evidence>
<dbReference type="Proteomes" id="UP000523601">
    <property type="component" value="Unassembled WGS sequence"/>
</dbReference>
<gene>
    <name evidence="15" type="primary">feoB</name>
    <name evidence="15" type="ORF">HJ526_12040</name>
</gene>
<keyword evidence="10 13" id="KW-0342">GTP-binding</keyword>
<keyword evidence="7 13" id="KW-1133">Transmembrane helix</keyword>
<keyword evidence="8 13" id="KW-0408">Iron</keyword>
<feature type="transmembrane region" description="Helical" evidence="13">
    <location>
        <begin position="229"/>
        <end position="252"/>
    </location>
</feature>
<feature type="transmembrane region" description="Helical" evidence="13">
    <location>
        <begin position="500"/>
        <end position="521"/>
    </location>
</feature>
<evidence type="ECO:0000256" key="5">
    <source>
        <dbReference type="ARBA" id="ARBA00022692"/>
    </source>
</evidence>
<evidence type="ECO:0000256" key="3">
    <source>
        <dbReference type="ARBA" id="ARBA00022475"/>
    </source>
</evidence>
<feature type="domain" description="FeoB-type G" evidence="14">
    <location>
        <begin position="12"/>
        <end position="180"/>
    </location>
</feature>
<dbReference type="SUPFAM" id="SSF52540">
    <property type="entry name" value="P-loop containing nucleoside triphosphate hydrolases"/>
    <property type="match status" value="1"/>
</dbReference>
<accession>A0ABX2PHA0</accession>
<evidence type="ECO:0000256" key="10">
    <source>
        <dbReference type="ARBA" id="ARBA00023134"/>
    </source>
</evidence>
<comment type="subcellular location">
    <subcellularLocation>
        <location evidence="13">Cell inner membrane</location>
        <topology evidence="13">Multi-pass membrane protein</topology>
    </subcellularLocation>
    <subcellularLocation>
        <location evidence="1">Cell membrane</location>
        <topology evidence="1">Multi-pass membrane protein</topology>
    </subcellularLocation>
</comment>
<proteinExistence type="inferred from homology"/>